<dbReference type="Proteomes" id="UP000029380">
    <property type="component" value="Unassembled WGS sequence"/>
</dbReference>
<dbReference type="EMBL" id="JPVU01000167">
    <property type="protein sequence ID" value="KFN91135.1"/>
    <property type="molecule type" value="Genomic_DNA"/>
</dbReference>
<dbReference type="AlphaFoldDB" id="A0A091C347"/>
<proteinExistence type="predicted"/>
<organism evidence="1 2">
    <name type="scientific">Tetragenococcus muriaticus PMC-11-5</name>
    <dbReference type="NCBI Taxonomy" id="1302649"/>
    <lineage>
        <taxon>Bacteria</taxon>
        <taxon>Bacillati</taxon>
        <taxon>Bacillota</taxon>
        <taxon>Bacilli</taxon>
        <taxon>Lactobacillales</taxon>
        <taxon>Enterococcaceae</taxon>
        <taxon>Tetragenococcus</taxon>
    </lineage>
</organism>
<sequence length="53" mass="6410">MSVDSPEKPMVEKDFDGILFFTEEEDDWFFKGYNLTVDYDETLDEPKYNFSER</sequence>
<reference evidence="1 2" key="1">
    <citation type="submission" date="2014-08" db="EMBL/GenBank/DDBJ databases">
        <title>Genome sequence of Tetragenococcus muriaticus.</title>
        <authorList>
            <person name="Chuea-nongthon C."/>
            <person name="Rodtong S."/>
            <person name="Yongsawatdigul J."/>
            <person name="Steele J.L."/>
            <person name="Liu X.-y."/>
            <person name="Speers J."/>
            <person name="Glasner J.D."/>
            <person name="Neeno-Eckwall E.C."/>
        </authorList>
    </citation>
    <scope>NUCLEOTIDE SEQUENCE [LARGE SCALE GENOMIC DNA]</scope>
    <source>
        <strain evidence="1 2">PMC-11-5</strain>
    </source>
</reference>
<name>A0A091C347_9ENTE</name>
<dbReference type="PATRIC" id="fig|1302649.3.peg.1604"/>
<gene>
    <name evidence="1" type="ORF">TMUPMC115_1601</name>
</gene>
<evidence type="ECO:0000313" key="2">
    <source>
        <dbReference type="Proteomes" id="UP000029380"/>
    </source>
</evidence>
<evidence type="ECO:0000313" key="1">
    <source>
        <dbReference type="EMBL" id="KFN91135.1"/>
    </source>
</evidence>
<protein>
    <submittedName>
        <fullName evidence="1">Uncharacterized protein</fullName>
    </submittedName>
</protein>
<accession>A0A091C347</accession>
<comment type="caution">
    <text evidence="1">The sequence shown here is derived from an EMBL/GenBank/DDBJ whole genome shotgun (WGS) entry which is preliminary data.</text>
</comment>